<proteinExistence type="predicted"/>
<evidence type="ECO:0000313" key="1">
    <source>
        <dbReference type="EMBL" id="MDR6779350.1"/>
    </source>
</evidence>
<dbReference type="RefSeq" id="WP_068940905.1">
    <property type="nucleotide sequence ID" value="NZ_JAVDUG010000004.1"/>
</dbReference>
<name>A0ABU1QIC3_9BACL</name>
<gene>
    <name evidence="1" type="ORF">J2W98_003630</name>
</gene>
<sequence>MLRHLQTHINKVADATFQAATPTVRGRLVQKDFNTKTVIAPISQVGLYFVNKDNYPTGLMSLEGEISDYDTRLENVKAGERVVLEKPLSGEIYGTTEYLATGLVVGDFLAAETTGVDAGKLKKSTDPTGFRFAGTVVDNGHTLASVEVL</sequence>
<reference evidence="1 2" key="1">
    <citation type="submission" date="2023-07" db="EMBL/GenBank/DDBJ databases">
        <title>Sorghum-associated microbial communities from plants grown in Nebraska, USA.</title>
        <authorList>
            <person name="Schachtman D."/>
        </authorList>
    </citation>
    <scope>NUCLEOTIDE SEQUENCE [LARGE SCALE GENOMIC DNA]</scope>
    <source>
        <strain evidence="1 2">BE143</strain>
    </source>
</reference>
<comment type="caution">
    <text evidence="1">The sequence shown here is derived from an EMBL/GenBank/DDBJ whole genome shotgun (WGS) entry which is preliminary data.</text>
</comment>
<dbReference type="Proteomes" id="UP001266807">
    <property type="component" value="Unassembled WGS sequence"/>
</dbReference>
<protein>
    <submittedName>
        <fullName evidence="1">Uncharacterized protein</fullName>
    </submittedName>
</protein>
<organism evidence="1 2">
    <name type="scientific">Paenibacillus peoriae</name>
    <dbReference type="NCBI Taxonomy" id="59893"/>
    <lineage>
        <taxon>Bacteria</taxon>
        <taxon>Bacillati</taxon>
        <taxon>Bacillota</taxon>
        <taxon>Bacilli</taxon>
        <taxon>Bacillales</taxon>
        <taxon>Paenibacillaceae</taxon>
        <taxon>Paenibacillus</taxon>
    </lineage>
</organism>
<evidence type="ECO:0000313" key="2">
    <source>
        <dbReference type="Proteomes" id="UP001266807"/>
    </source>
</evidence>
<accession>A0ABU1QIC3</accession>
<keyword evidence="2" id="KW-1185">Reference proteome</keyword>
<dbReference type="EMBL" id="JAVDUG010000004">
    <property type="protein sequence ID" value="MDR6779350.1"/>
    <property type="molecule type" value="Genomic_DNA"/>
</dbReference>